<evidence type="ECO:0000313" key="2">
    <source>
        <dbReference type="Proteomes" id="UP001283361"/>
    </source>
</evidence>
<name>A0AAE0XPD8_9GAST</name>
<keyword evidence="2" id="KW-1185">Reference proteome</keyword>
<gene>
    <name evidence="1" type="ORF">RRG08_046162</name>
</gene>
<proteinExistence type="predicted"/>
<accession>A0AAE0XPD8</accession>
<sequence length="176" mass="19345">MTHLFGRNCIRGVDGIIKLLGSAPSSASATSRSNTLHQGCRRDYQTPRQCTELSQCHLQIQHTAPGVSTRLSNSSAVHRAQPVPPPDPRKIEAPGMAATRLCLSPGKTHIQTGAEFNLAQAPFLFIYSNYPGEYTKAFIPCAFPPLYIISFYLAKCYSAKEYFGLDNLQGCQHDLD</sequence>
<dbReference type="AlphaFoldDB" id="A0AAE0XPD8"/>
<organism evidence="1 2">
    <name type="scientific">Elysia crispata</name>
    <name type="common">lettuce slug</name>
    <dbReference type="NCBI Taxonomy" id="231223"/>
    <lineage>
        <taxon>Eukaryota</taxon>
        <taxon>Metazoa</taxon>
        <taxon>Spiralia</taxon>
        <taxon>Lophotrochozoa</taxon>
        <taxon>Mollusca</taxon>
        <taxon>Gastropoda</taxon>
        <taxon>Heterobranchia</taxon>
        <taxon>Euthyneura</taxon>
        <taxon>Panpulmonata</taxon>
        <taxon>Sacoglossa</taxon>
        <taxon>Placobranchoidea</taxon>
        <taxon>Plakobranchidae</taxon>
        <taxon>Elysia</taxon>
    </lineage>
</organism>
<dbReference type="EMBL" id="JAWDGP010007969">
    <property type="protein sequence ID" value="KAK3698660.1"/>
    <property type="molecule type" value="Genomic_DNA"/>
</dbReference>
<protein>
    <submittedName>
        <fullName evidence="1">Uncharacterized protein</fullName>
    </submittedName>
</protein>
<evidence type="ECO:0000313" key="1">
    <source>
        <dbReference type="EMBL" id="KAK3698660.1"/>
    </source>
</evidence>
<comment type="caution">
    <text evidence="1">The sequence shown here is derived from an EMBL/GenBank/DDBJ whole genome shotgun (WGS) entry which is preliminary data.</text>
</comment>
<dbReference type="Proteomes" id="UP001283361">
    <property type="component" value="Unassembled WGS sequence"/>
</dbReference>
<reference evidence="1" key="1">
    <citation type="journal article" date="2023" name="G3 (Bethesda)">
        <title>A reference genome for the long-term kleptoplast-retaining sea slug Elysia crispata morphotype clarki.</title>
        <authorList>
            <person name="Eastman K.E."/>
            <person name="Pendleton A.L."/>
            <person name="Shaikh M.A."/>
            <person name="Suttiyut T."/>
            <person name="Ogas R."/>
            <person name="Tomko P."/>
            <person name="Gavelis G."/>
            <person name="Widhalm J.R."/>
            <person name="Wisecaver J.H."/>
        </authorList>
    </citation>
    <scope>NUCLEOTIDE SEQUENCE</scope>
    <source>
        <strain evidence="1">ECLA1</strain>
    </source>
</reference>